<feature type="coiled-coil region" evidence="1">
    <location>
        <begin position="447"/>
        <end position="474"/>
    </location>
</feature>
<dbReference type="RefSeq" id="WP_134116034.1">
    <property type="nucleotide sequence ID" value="NZ_SOEG01000008.1"/>
</dbReference>
<comment type="caution">
    <text evidence="2">The sequence shown here is derived from an EMBL/GenBank/DDBJ whole genome shotgun (WGS) entry which is preliminary data.</text>
</comment>
<proteinExistence type="predicted"/>
<feature type="coiled-coil region" evidence="1">
    <location>
        <begin position="600"/>
        <end position="634"/>
    </location>
</feature>
<evidence type="ECO:0000313" key="3">
    <source>
        <dbReference type="Proteomes" id="UP000295832"/>
    </source>
</evidence>
<accession>A0A4R8GZG2</accession>
<dbReference type="EMBL" id="SOEG01000008">
    <property type="protein sequence ID" value="TDX52137.1"/>
    <property type="molecule type" value="Genomic_DNA"/>
</dbReference>
<name>A0A4R8GZG2_9FIRM</name>
<evidence type="ECO:0008006" key="4">
    <source>
        <dbReference type="Google" id="ProtNLM"/>
    </source>
</evidence>
<reference evidence="2 3" key="1">
    <citation type="submission" date="2019-03" db="EMBL/GenBank/DDBJ databases">
        <title>Subsurface microbial communities from deep shales in Ohio and West Virginia, USA.</title>
        <authorList>
            <person name="Wrighton K."/>
        </authorList>
    </citation>
    <scope>NUCLEOTIDE SEQUENCE [LARGE SCALE GENOMIC DNA]</scope>
    <source>
        <strain evidence="2 3">MSL 6dP</strain>
    </source>
</reference>
<sequence>MSTIAKTIRGINVKIGSDTSGLGKALKDVNKKSRDIRSELRKVERLLKFNPKDTELLAQKQQLLSDRVANTSEKLNRLKSVQGQVNEQFKAGEIGAQQYRDFQRELIKTNSKLKTFERQLEDSSSSGIELGKNLDKLENKLNGIGNSLSTKITAPVLGAFTALTEGTRNFRKEISVLENNVDSAGANMDNMSKAMKQMQGVTGELDSNVEGLSNLLASGFKGDKFQQVLDELSGAAIKFKDTLKFESIADGLQETLATGSAVGQFGELLERSGIQLDVFNKGLQEAIKNGEEQNYVLQTLAKTGLADVYESYRRNNKELVESAEANYRLKQSFAEMGQELEPIMTNIKEVVAETVGEFNELDEGTKELIIQATGVTTALGPVVVVLGQITTAVSALTIALGTLELAFAPFAIGAAIVSGLAYIAKKFFEAREEAELLNKEISKLASIDEAGERLEVIDKRISRTKKQMETLTDEQGNLLNPANKQMYENWQKRLNNLLDERHKTLMTIRGLELGEKVQAQAKAKEKAERKVLSMLREKNLAYRAGRLEKKKYKSILEDIIADESKSNAVVARAKSLLESLSGFKIKTPTTEDDFEKEWQNKLVLAKKEGLEKELEQLRQQREQALEIANKKGKDTSAIVGFYQLEEQKIRNKYLELEFRQAIEHDNKLRKQREKKNSERIKAESEAYQAEIEAGQKAAEKKKKLLDNRMKYDYKQNKISAEDYKKYLQSRLSEYKEYSDEWISTREKITEIEKGEIEQQQSAWDGFLDRLEEGNLSKADLIQSTWKMAIDSINESLSTTNEELDKLANADISNLVDNFQKFGKSTEGTWKAIGSAVGTIVGSTELGEFAAETNLKVWDEISRLGDRIFGGETSAANWNKQVGLLKEEYQGLAGDLVGDFDLNLPSLADLVDDDIETVTKKIKDGGWFHSDDWAEVLNFPEFKEAFDEQIKKIEEEIVPKLQDIFSNVTSGLNSAFSADSYTSFLSSFGSSLKDTVFNNLKEAFMQSQAIQPLMKKLTGTIYEATKDQVLDDSEREAIKTLYDEISKISGDFYNGLQDISDDLSIDLGAGDTSSSSGGSQISEITGSTRDLFTDLLTPLANFPSLLNINERIYNQLVAMSQNGLAIAGAGGYDVSVRIENLNVESQSNSSQSIANASVSDIESAIATAIGDGKRGRGR</sequence>
<evidence type="ECO:0000313" key="2">
    <source>
        <dbReference type="EMBL" id="TDX52137.1"/>
    </source>
</evidence>
<evidence type="ECO:0000256" key="1">
    <source>
        <dbReference type="SAM" id="Coils"/>
    </source>
</evidence>
<dbReference type="AlphaFoldDB" id="A0A4R8GZG2"/>
<keyword evidence="3" id="KW-1185">Reference proteome</keyword>
<dbReference type="Proteomes" id="UP000295832">
    <property type="component" value="Unassembled WGS sequence"/>
</dbReference>
<gene>
    <name evidence="2" type="ORF">C7959_10859</name>
</gene>
<organism evidence="2 3">
    <name type="scientific">Orenia marismortui</name>
    <dbReference type="NCBI Taxonomy" id="46469"/>
    <lineage>
        <taxon>Bacteria</taxon>
        <taxon>Bacillati</taxon>
        <taxon>Bacillota</taxon>
        <taxon>Clostridia</taxon>
        <taxon>Halanaerobiales</taxon>
        <taxon>Halobacteroidaceae</taxon>
        <taxon>Orenia</taxon>
    </lineage>
</organism>
<keyword evidence="1" id="KW-0175">Coiled coil</keyword>
<protein>
    <recommendedName>
        <fullName evidence="4">Phage-related minor tail protein</fullName>
    </recommendedName>
</protein>